<comment type="caution">
    <text evidence="1">The sequence shown here is derived from an EMBL/GenBank/DDBJ whole genome shotgun (WGS) entry which is preliminary data.</text>
</comment>
<organism evidence="1 2">
    <name type="scientific">Paramecium octaurelia</name>
    <dbReference type="NCBI Taxonomy" id="43137"/>
    <lineage>
        <taxon>Eukaryota</taxon>
        <taxon>Sar</taxon>
        <taxon>Alveolata</taxon>
        <taxon>Ciliophora</taxon>
        <taxon>Intramacronucleata</taxon>
        <taxon>Oligohymenophorea</taxon>
        <taxon>Peniculida</taxon>
        <taxon>Parameciidae</taxon>
        <taxon>Paramecium</taxon>
    </lineage>
</organism>
<evidence type="ECO:0000313" key="2">
    <source>
        <dbReference type="Proteomes" id="UP000683925"/>
    </source>
</evidence>
<reference evidence="1" key="1">
    <citation type="submission" date="2021-01" db="EMBL/GenBank/DDBJ databases">
        <authorList>
            <consortium name="Genoscope - CEA"/>
            <person name="William W."/>
        </authorList>
    </citation>
    <scope>NUCLEOTIDE SEQUENCE</scope>
</reference>
<evidence type="ECO:0000313" key="1">
    <source>
        <dbReference type="EMBL" id="CAD8178163.1"/>
    </source>
</evidence>
<name>A0A8S1VNR2_PAROT</name>
<dbReference type="OMA" id="YRIHDQM"/>
<dbReference type="AlphaFoldDB" id="A0A8S1VNR2"/>
<gene>
    <name evidence="1" type="ORF">POCTA_138.1.T0700195</name>
</gene>
<protein>
    <submittedName>
        <fullName evidence="1">Uncharacterized protein</fullName>
    </submittedName>
</protein>
<dbReference type="Proteomes" id="UP000683925">
    <property type="component" value="Unassembled WGS sequence"/>
</dbReference>
<sequence length="122" mass="14083">MFVLEKDNFDKDLTSLNNALAVLIDAILGLDYRIHDQMTDLADYNARLAAKNIQSEDRGGEWREKAYNYQLTREKRIKRQLVSQIIGAFSANLRVFAEYVKLRGQAGIQRKFFQILGNPTED</sequence>
<proteinExistence type="predicted"/>
<accession>A0A8S1VNR2</accession>
<keyword evidence="2" id="KW-1185">Reference proteome</keyword>
<dbReference type="EMBL" id="CAJJDP010000069">
    <property type="protein sequence ID" value="CAD8178163.1"/>
    <property type="molecule type" value="Genomic_DNA"/>
</dbReference>